<dbReference type="PRINTS" id="PR00080">
    <property type="entry name" value="SDRFAMILY"/>
</dbReference>
<dbReference type="Gene3D" id="3.40.50.720">
    <property type="entry name" value="NAD(P)-binding Rossmann-like Domain"/>
    <property type="match status" value="2"/>
</dbReference>
<dbReference type="InterPro" id="IPR020904">
    <property type="entry name" value="Sc_DH/Rdtase_CS"/>
</dbReference>
<dbReference type="InterPro" id="IPR051687">
    <property type="entry name" value="Peroxisomal_Beta-Oxidation"/>
</dbReference>
<evidence type="ECO:0000256" key="1">
    <source>
        <dbReference type="ARBA" id="ARBA00006484"/>
    </source>
</evidence>
<name>A0A3A1P087_9SPHN</name>
<evidence type="ECO:0000313" key="6">
    <source>
        <dbReference type="Proteomes" id="UP000265366"/>
    </source>
</evidence>
<dbReference type="EMBL" id="QXFM01000126">
    <property type="protein sequence ID" value="RIV81944.1"/>
    <property type="molecule type" value="Genomic_DNA"/>
</dbReference>
<dbReference type="OrthoDB" id="9804774at2"/>
<dbReference type="SMART" id="SM00822">
    <property type="entry name" value="PKS_KR"/>
    <property type="match status" value="1"/>
</dbReference>
<dbReference type="FunFam" id="3.40.50.720:FF:000084">
    <property type="entry name" value="Short-chain dehydrogenase reductase"/>
    <property type="match status" value="1"/>
</dbReference>
<gene>
    <name evidence="5" type="ORF">D2V17_16255</name>
</gene>
<evidence type="ECO:0000256" key="3">
    <source>
        <dbReference type="RuleBase" id="RU000363"/>
    </source>
</evidence>
<dbReference type="InterPro" id="IPR002347">
    <property type="entry name" value="SDR_fam"/>
</dbReference>
<dbReference type="PROSITE" id="PS00061">
    <property type="entry name" value="ADH_SHORT"/>
    <property type="match status" value="1"/>
</dbReference>
<comment type="similarity">
    <text evidence="1 3">Belongs to the short-chain dehydrogenases/reductases (SDR) family.</text>
</comment>
<dbReference type="Proteomes" id="UP000265366">
    <property type="component" value="Unassembled WGS sequence"/>
</dbReference>
<dbReference type="PANTHER" id="PTHR45024:SF2">
    <property type="entry name" value="SCP2 DOMAIN-CONTAINING PROTEIN"/>
    <property type="match status" value="1"/>
</dbReference>
<evidence type="ECO:0000313" key="5">
    <source>
        <dbReference type="EMBL" id="RIV81944.1"/>
    </source>
</evidence>
<keyword evidence="2" id="KW-0560">Oxidoreductase</keyword>
<proteinExistence type="inferred from homology"/>
<dbReference type="PRINTS" id="PR00081">
    <property type="entry name" value="GDHRDH"/>
</dbReference>
<dbReference type="InterPro" id="IPR036291">
    <property type="entry name" value="NAD(P)-bd_dom_sf"/>
</dbReference>
<dbReference type="PANTHER" id="PTHR45024">
    <property type="entry name" value="DEHYDROGENASES, SHORT CHAIN"/>
    <property type="match status" value="1"/>
</dbReference>
<dbReference type="SUPFAM" id="SSF51735">
    <property type="entry name" value="NAD(P)-binding Rossmann-fold domains"/>
    <property type="match status" value="1"/>
</dbReference>
<protein>
    <submittedName>
        <fullName evidence="5">SDR family NAD(P)-dependent oxidoreductase</fullName>
    </submittedName>
</protein>
<feature type="domain" description="Ketoreductase" evidence="4">
    <location>
        <begin position="8"/>
        <end position="211"/>
    </location>
</feature>
<dbReference type="Pfam" id="PF00106">
    <property type="entry name" value="adh_short"/>
    <property type="match status" value="1"/>
</dbReference>
<organism evidence="5 6">
    <name type="scientific">Aurantiacibacter xanthus</name>
    <dbReference type="NCBI Taxonomy" id="1784712"/>
    <lineage>
        <taxon>Bacteria</taxon>
        <taxon>Pseudomonadati</taxon>
        <taxon>Pseudomonadota</taxon>
        <taxon>Alphaproteobacteria</taxon>
        <taxon>Sphingomonadales</taxon>
        <taxon>Erythrobacteraceae</taxon>
        <taxon>Aurantiacibacter</taxon>
    </lineage>
</organism>
<dbReference type="InterPro" id="IPR057326">
    <property type="entry name" value="KR_dom"/>
</dbReference>
<dbReference type="AlphaFoldDB" id="A0A3A1P087"/>
<reference evidence="5 6" key="1">
    <citation type="submission" date="2018-08" db="EMBL/GenBank/DDBJ databases">
        <title>Erythrobacter zhengii sp.nov., a bacterium isolated from deep-sea sediment.</title>
        <authorList>
            <person name="Fang C."/>
            <person name="Wu Y.-H."/>
            <person name="Sun C."/>
            <person name="Wang H."/>
            <person name="Cheng H."/>
            <person name="Meng F.-X."/>
            <person name="Wang C.-S."/>
            <person name="Xu X.-W."/>
        </authorList>
    </citation>
    <scope>NUCLEOTIDE SEQUENCE [LARGE SCALE GENOMIC DNA]</scope>
    <source>
        <strain evidence="5 6">CCTCC AB 2015396</strain>
    </source>
</reference>
<keyword evidence="6" id="KW-1185">Reference proteome</keyword>
<accession>A0A3A1P087</accession>
<sequence length="305" mass="31511">MTMRFDDDVVIVTGAGQGLGREYALAFAARGASVVVNDIDAAVAASVVSEIEASGGKAIANTHSVAERAGAEAVVAAALARFGKLTVLINNAGIINFAAVPDIAETDWRAMQSVTLDGTFHMCAAAWPHMLESGYGRIVNTTSNAGFAGNAALGAYGAAKLAVAGFTKCAAQDAIGTGITINAVAPMAVTRMNRDAFFGGKASEGDDWREDIAQGKVPMGPPSIVAPTVLWLAHRSTGLNGEIFSSSSGKVARVSFVVGEGYFNPDHSPEDLAAHEAQIRELGDYLDPGSTGEELLVIPPLFARD</sequence>
<evidence type="ECO:0000259" key="4">
    <source>
        <dbReference type="SMART" id="SM00822"/>
    </source>
</evidence>
<dbReference type="GO" id="GO:0016491">
    <property type="term" value="F:oxidoreductase activity"/>
    <property type="evidence" value="ECO:0007669"/>
    <property type="project" value="UniProtKB-KW"/>
</dbReference>
<dbReference type="RefSeq" id="WP_119593951.1">
    <property type="nucleotide sequence ID" value="NZ_QXFM01000126.1"/>
</dbReference>
<evidence type="ECO:0000256" key="2">
    <source>
        <dbReference type="ARBA" id="ARBA00023002"/>
    </source>
</evidence>
<comment type="caution">
    <text evidence="5">The sequence shown here is derived from an EMBL/GenBank/DDBJ whole genome shotgun (WGS) entry which is preliminary data.</text>
</comment>